<dbReference type="AlphaFoldDB" id="A0A0A8ZHI3"/>
<organism evidence="1">
    <name type="scientific">Arundo donax</name>
    <name type="common">Giant reed</name>
    <name type="synonym">Donax arundinaceus</name>
    <dbReference type="NCBI Taxonomy" id="35708"/>
    <lineage>
        <taxon>Eukaryota</taxon>
        <taxon>Viridiplantae</taxon>
        <taxon>Streptophyta</taxon>
        <taxon>Embryophyta</taxon>
        <taxon>Tracheophyta</taxon>
        <taxon>Spermatophyta</taxon>
        <taxon>Magnoliopsida</taxon>
        <taxon>Liliopsida</taxon>
        <taxon>Poales</taxon>
        <taxon>Poaceae</taxon>
        <taxon>PACMAD clade</taxon>
        <taxon>Arundinoideae</taxon>
        <taxon>Arundineae</taxon>
        <taxon>Arundo</taxon>
    </lineage>
</organism>
<protein>
    <submittedName>
        <fullName evidence="1">Uncharacterized protein</fullName>
    </submittedName>
</protein>
<accession>A0A0A8ZHI3</accession>
<evidence type="ECO:0000313" key="1">
    <source>
        <dbReference type="EMBL" id="JAD36180.1"/>
    </source>
</evidence>
<reference evidence="1" key="2">
    <citation type="journal article" date="2015" name="Data Brief">
        <title>Shoot transcriptome of the giant reed, Arundo donax.</title>
        <authorList>
            <person name="Barrero R.A."/>
            <person name="Guerrero F.D."/>
            <person name="Moolhuijzen P."/>
            <person name="Goolsby J.A."/>
            <person name="Tidwell J."/>
            <person name="Bellgard S.E."/>
            <person name="Bellgard M.I."/>
        </authorList>
    </citation>
    <scope>NUCLEOTIDE SEQUENCE</scope>
    <source>
        <tissue evidence="1">Shoot tissue taken approximately 20 cm above the soil surface</tissue>
    </source>
</reference>
<reference evidence="1" key="1">
    <citation type="submission" date="2014-09" db="EMBL/GenBank/DDBJ databases">
        <authorList>
            <person name="Magalhaes I.L.F."/>
            <person name="Oliveira U."/>
            <person name="Santos F.R."/>
            <person name="Vidigal T.H.D.A."/>
            <person name="Brescovit A.D."/>
            <person name="Santos A.J."/>
        </authorList>
    </citation>
    <scope>NUCLEOTIDE SEQUENCE</scope>
    <source>
        <tissue evidence="1">Shoot tissue taken approximately 20 cm above the soil surface</tissue>
    </source>
</reference>
<proteinExistence type="predicted"/>
<dbReference type="EMBL" id="GBRH01261715">
    <property type="protein sequence ID" value="JAD36180.1"/>
    <property type="molecule type" value="Transcribed_RNA"/>
</dbReference>
<sequence>MLSSNLAQLQKSFAAEVWICCVCPVRRAHGILMANWHSFWDVISFFALADQ</sequence>
<name>A0A0A8ZHI3_ARUDO</name>